<dbReference type="AlphaFoldDB" id="A0A0A9EAL6"/>
<name>A0A0A9EAL6_ARUDO</name>
<proteinExistence type="predicted"/>
<reference evidence="1" key="1">
    <citation type="submission" date="2014-09" db="EMBL/GenBank/DDBJ databases">
        <authorList>
            <person name="Magalhaes I.L.F."/>
            <person name="Oliveira U."/>
            <person name="Santos F.R."/>
            <person name="Vidigal T.H.D.A."/>
            <person name="Brescovit A.D."/>
            <person name="Santos A.J."/>
        </authorList>
    </citation>
    <scope>NUCLEOTIDE SEQUENCE</scope>
    <source>
        <tissue evidence="1">Shoot tissue taken approximately 20 cm above the soil surface</tissue>
    </source>
</reference>
<reference evidence="1" key="2">
    <citation type="journal article" date="2015" name="Data Brief">
        <title>Shoot transcriptome of the giant reed, Arundo donax.</title>
        <authorList>
            <person name="Barrero R.A."/>
            <person name="Guerrero F.D."/>
            <person name="Moolhuijzen P."/>
            <person name="Goolsby J.A."/>
            <person name="Tidwell J."/>
            <person name="Bellgard S.E."/>
            <person name="Bellgard M.I."/>
        </authorList>
    </citation>
    <scope>NUCLEOTIDE SEQUENCE</scope>
    <source>
        <tissue evidence="1">Shoot tissue taken approximately 20 cm above the soil surface</tissue>
    </source>
</reference>
<accession>A0A0A9EAL6</accession>
<protein>
    <submittedName>
        <fullName evidence="1">Uncharacterized protein</fullName>
    </submittedName>
</protein>
<dbReference type="EMBL" id="GBRH01200814">
    <property type="protein sequence ID" value="JAD97081.1"/>
    <property type="molecule type" value="Transcribed_RNA"/>
</dbReference>
<evidence type="ECO:0000313" key="1">
    <source>
        <dbReference type="EMBL" id="JAD97081.1"/>
    </source>
</evidence>
<sequence>MVWTSRRSLCLLLGTSKWLIEMVLFNLTFICTVLKQDSVIVWLTFF</sequence>
<organism evidence="1">
    <name type="scientific">Arundo donax</name>
    <name type="common">Giant reed</name>
    <name type="synonym">Donax arundinaceus</name>
    <dbReference type="NCBI Taxonomy" id="35708"/>
    <lineage>
        <taxon>Eukaryota</taxon>
        <taxon>Viridiplantae</taxon>
        <taxon>Streptophyta</taxon>
        <taxon>Embryophyta</taxon>
        <taxon>Tracheophyta</taxon>
        <taxon>Spermatophyta</taxon>
        <taxon>Magnoliopsida</taxon>
        <taxon>Liliopsida</taxon>
        <taxon>Poales</taxon>
        <taxon>Poaceae</taxon>
        <taxon>PACMAD clade</taxon>
        <taxon>Arundinoideae</taxon>
        <taxon>Arundineae</taxon>
        <taxon>Arundo</taxon>
    </lineage>
</organism>